<dbReference type="GO" id="GO:0140825">
    <property type="term" value="F:lactoperoxidase activity"/>
    <property type="evidence" value="ECO:0007669"/>
    <property type="project" value="UniProtKB-EC"/>
</dbReference>
<comment type="cofactor">
    <cofactor evidence="2">
        <name>heme b</name>
        <dbReference type="ChEBI" id="CHEBI:60344"/>
    </cofactor>
</comment>
<evidence type="ECO:0000256" key="4">
    <source>
        <dbReference type="ARBA" id="ARBA00022559"/>
    </source>
</evidence>
<dbReference type="GO" id="GO:0046872">
    <property type="term" value="F:metal ion binding"/>
    <property type="evidence" value="ECO:0007669"/>
    <property type="project" value="UniProtKB-KW"/>
</dbReference>
<name>A0AAW1LZA4_SAPOF</name>
<evidence type="ECO:0000256" key="10">
    <source>
        <dbReference type="PIRSR" id="PIRSR600823-3"/>
    </source>
</evidence>
<feature type="domain" description="Plant heme peroxidase family profile" evidence="14">
    <location>
        <begin position="25"/>
        <end position="124"/>
    </location>
</feature>
<evidence type="ECO:0000259" key="14">
    <source>
        <dbReference type="PROSITE" id="PS50873"/>
    </source>
</evidence>
<dbReference type="PANTHER" id="PTHR31235">
    <property type="entry name" value="PEROXIDASE 25-RELATED"/>
    <property type="match status" value="1"/>
</dbReference>
<gene>
    <name evidence="15" type="ORF">RND81_03G093300</name>
</gene>
<dbReference type="InterPro" id="IPR002016">
    <property type="entry name" value="Haem_peroxidase"/>
</dbReference>
<evidence type="ECO:0000256" key="8">
    <source>
        <dbReference type="ARBA" id="ARBA00023004"/>
    </source>
</evidence>
<dbReference type="PROSITE" id="PS00436">
    <property type="entry name" value="PEROXIDASE_2"/>
    <property type="match status" value="1"/>
</dbReference>
<keyword evidence="12" id="KW-1015">Disulfide bond</keyword>
<evidence type="ECO:0000256" key="5">
    <source>
        <dbReference type="ARBA" id="ARBA00022617"/>
    </source>
</evidence>
<feature type="binding site" evidence="10">
    <location>
        <position position="70"/>
    </location>
    <ligand>
        <name>Ca(2+)</name>
        <dbReference type="ChEBI" id="CHEBI:29108"/>
        <label>1</label>
    </ligand>
</feature>
<evidence type="ECO:0000313" key="16">
    <source>
        <dbReference type="Proteomes" id="UP001443914"/>
    </source>
</evidence>
<keyword evidence="5" id="KW-0349">Heme</keyword>
<feature type="active site" description="Proton acceptor" evidence="9">
    <location>
        <position position="66"/>
    </location>
</feature>
<dbReference type="GO" id="GO:0006979">
    <property type="term" value="P:response to oxidative stress"/>
    <property type="evidence" value="ECO:0007669"/>
    <property type="project" value="InterPro"/>
</dbReference>
<sequence>MKKWEQGVELVVSTLLALFQPVLMLLNVDYYQQSCLAAISIVKKAVYRSLSANPNPGVGLIRLHFHDCFVRGCDASVLLKSIPRKESEMDSVANTGLKGFEVVEAAKQVVEAQCPGVVSYADIILPLPARDGAGNDRENHLITTSHAQGMTESYSLRTNQ</sequence>
<dbReference type="InterPro" id="IPR019794">
    <property type="entry name" value="Peroxidases_AS"/>
</dbReference>
<keyword evidence="7" id="KW-0560">Oxidoreductase</keyword>
<feature type="disulfide bond" evidence="12">
    <location>
        <begin position="35"/>
        <end position="114"/>
    </location>
</feature>
<proteinExistence type="inferred from homology"/>
<reference evidence="15" key="1">
    <citation type="submission" date="2024-03" db="EMBL/GenBank/DDBJ databases">
        <title>WGS assembly of Saponaria officinalis var. Norfolk2.</title>
        <authorList>
            <person name="Jenkins J."/>
            <person name="Shu S."/>
            <person name="Grimwood J."/>
            <person name="Barry K."/>
            <person name="Goodstein D."/>
            <person name="Schmutz J."/>
            <person name="Leebens-Mack J."/>
            <person name="Osbourn A."/>
        </authorList>
    </citation>
    <scope>NUCLEOTIDE SEQUENCE [LARGE SCALE GENOMIC DNA]</scope>
    <source>
        <strain evidence="15">JIC</strain>
    </source>
</reference>
<keyword evidence="16" id="KW-1185">Reference proteome</keyword>
<evidence type="ECO:0000256" key="3">
    <source>
        <dbReference type="ARBA" id="ARBA00012313"/>
    </source>
</evidence>
<dbReference type="Proteomes" id="UP001443914">
    <property type="component" value="Unassembled WGS sequence"/>
</dbReference>
<evidence type="ECO:0000256" key="7">
    <source>
        <dbReference type="ARBA" id="ARBA00023002"/>
    </source>
</evidence>
<evidence type="ECO:0000256" key="2">
    <source>
        <dbReference type="ARBA" id="ARBA00001970"/>
    </source>
</evidence>
<dbReference type="Gene3D" id="1.10.520.10">
    <property type="match status" value="1"/>
</dbReference>
<keyword evidence="4" id="KW-0575">Peroxidase</keyword>
<keyword evidence="10" id="KW-0106">Calcium</keyword>
<evidence type="ECO:0000256" key="12">
    <source>
        <dbReference type="PIRSR" id="PIRSR600823-5"/>
    </source>
</evidence>
<feature type="binding site" evidence="10">
    <location>
        <position position="74"/>
    </location>
    <ligand>
        <name>Ca(2+)</name>
        <dbReference type="ChEBI" id="CHEBI:29108"/>
        <label>1</label>
    </ligand>
</feature>
<feature type="binding site" evidence="10">
    <location>
        <position position="72"/>
    </location>
    <ligand>
        <name>Ca(2+)</name>
        <dbReference type="ChEBI" id="CHEBI:29108"/>
        <label>1</label>
    </ligand>
</feature>
<dbReference type="PRINTS" id="PR00461">
    <property type="entry name" value="PLPEROXIDASE"/>
</dbReference>
<organism evidence="15 16">
    <name type="scientific">Saponaria officinalis</name>
    <name type="common">Common soapwort</name>
    <name type="synonym">Lychnis saponaria</name>
    <dbReference type="NCBI Taxonomy" id="3572"/>
    <lineage>
        <taxon>Eukaryota</taxon>
        <taxon>Viridiplantae</taxon>
        <taxon>Streptophyta</taxon>
        <taxon>Embryophyta</taxon>
        <taxon>Tracheophyta</taxon>
        <taxon>Spermatophyta</taxon>
        <taxon>Magnoliopsida</taxon>
        <taxon>eudicotyledons</taxon>
        <taxon>Gunneridae</taxon>
        <taxon>Pentapetalae</taxon>
        <taxon>Caryophyllales</taxon>
        <taxon>Caryophyllaceae</taxon>
        <taxon>Caryophylleae</taxon>
        <taxon>Saponaria</taxon>
    </lineage>
</organism>
<dbReference type="Pfam" id="PF00141">
    <property type="entry name" value="peroxidase"/>
    <property type="match status" value="1"/>
</dbReference>
<comment type="similarity">
    <text evidence="13">Belongs to the peroxidase family.</text>
</comment>
<dbReference type="SUPFAM" id="SSF48113">
    <property type="entry name" value="Heme-dependent peroxidases"/>
    <property type="match status" value="1"/>
</dbReference>
<dbReference type="AlphaFoldDB" id="A0AAW1LZA4"/>
<feature type="site" description="Transition state stabilizer" evidence="11">
    <location>
        <position position="62"/>
    </location>
</feature>
<evidence type="ECO:0000256" key="9">
    <source>
        <dbReference type="PIRSR" id="PIRSR600823-1"/>
    </source>
</evidence>
<dbReference type="GO" id="GO:0020037">
    <property type="term" value="F:heme binding"/>
    <property type="evidence" value="ECO:0007669"/>
    <property type="project" value="InterPro"/>
</dbReference>
<feature type="binding site" evidence="10">
    <location>
        <position position="67"/>
    </location>
    <ligand>
        <name>Ca(2+)</name>
        <dbReference type="ChEBI" id="CHEBI:29108"/>
        <label>1</label>
    </ligand>
</feature>
<evidence type="ECO:0000256" key="11">
    <source>
        <dbReference type="PIRSR" id="PIRSR600823-4"/>
    </source>
</evidence>
<dbReference type="EC" id="1.11.1.7" evidence="3"/>
<comment type="catalytic activity">
    <reaction evidence="1">
        <text>2 a phenolic donor + H2O2 = 2 a phenolic radical donor + 2 H2O</text>
        <dbReference type="Rhea" id="RHEA:56136"/>
        <dbReference type="ChEBI" id="CHEBI:15377"/>
        <dbReference type="ChEBI" id="CHEBI:16240"/>
        <dbReference type="ChEBI" id="CHEBI:139520"/>
        <dbReference type="ChEBI" id="CHEBI:139521"/>
        <dbReference type="EC" id="1.11.1.7"/>
    </reaction>
</comment>
<feature type="binding site" evidence="10">
    <location>
        <position position="76"/>
    </location>
    <ligand>
        <name>Ca(2+)</name>
        <dbReference type="ChEBI" id="CHEBI:29108"/>
        <label>1</label>
    </ligand>
</feature>
<evidence type="ECO:0000256" key="1">
    <source>
        <dbReference type="ARBA" id="ARBA00000189"/>
    </source>
</evidence>
<protein>
    <recommendedName>
        <fullName evidence="3">peroxidase</fullName>
        <ecNumber evidence="3">1.11.1.7</ecNumber>
    </recommendedName>
</protein>
<feature type="disulfide bond" evidence="12">
    <location>
        <begin position="68"/>
        <end position="73"/>
    </location>
</feature>
<evidence type="ECO:0000256" key="6">
    <source>
        <dbReference type="ARBA" id="ARBA00022723"/>
    </source>
</evidence>
<dbReference type="PROSITE" id="PS50873">
    <property type="entry name" value="PEROXIDASE_4"/>
    <property type="match status" value="1"/>
</dbReference>
<dbReference type="InterPro" id="IPR000823">
    <property type="entry name" value="Peroxidase_pln"/>
</dbReference>
<comment type="cofactor">
    <cofactor evidence="10">
        <name>Ca(2+)</name>
        <dbReference type="ChEBI" id="CHEBI:29108"/>
    </cofactor>
    <text evidence="10">Binds 2 calcium ions per subunit.</text>
</comment>
<feature type="binding site" evidence="10">
    <location>
        <position position="88"/>
    </location>
    <ligand>
        <name>Ca(2+)</name>
        <dbReference type="ChEBI" id="CHEBI:29108"/>
        <label>1</label>
    </ligand>
</feature>
<comment type="caution">
    <text evidence="15">The sequence shown here is derived from an EMBL/GenBank/DDBJ whole genome shotgun (WGS) entry which is preliminary data.</text>
</comment>
<keyword evidence="8" id="KW-0408">Iron</keyword>
<evidence type="ECO:0000313" key="15">
    <source>
        <dbReference type="EMBL" id="KAK9741264.1"/>
    </source>
</evidence>
<accession>A0AAW1LZA4</accession>
<dbReference type="EMBL" id="JBDFQZ010000003">
    <property type="protein sequence ID" value="KAK9741264.1"/>
    <property type="molecule type" value="Genomic_DNA"/>
</dbReference>
<evidence type="ECO:0000256" key="13">
    <source>
        <dbReference type="RuleBase" id="RU004241"/>
    </source>
</evidence>
<keyword evidence="6 10" id="KW-0479">Metal-binding</keyword>
<dbReference type="InterPro" id="IPR010255">
    <property type="entry name" value="Haem_peroxidase_sf"/>
</dbReference>